<dbReference type="Proteomes" id="UP001362999">
    <property type="component" value="Unassembled WGS sequence"/>
</dbReference>
<proteinExistence type="predicted"/>
<keyword evidence="2" id="KW-0812">Transmembrane</keyword>
<gene>
    <name evidence="3" type="ORF">R3P38DRAFT_1329349</name>
</gene>
<accession>A0AAW0AUM6</accession>
<keyword evidence="2" id="KW-1133">Transmembrane helix</keyword>
<dbReference type="AlphaFoldDB" id="A0AAW0AUM6"/>
<protein>
    <submittedName>
        <fullName evidence="3">Uncharacterized protein</fullName>
    </submittedName>
</protein>
<evidence type="ECO:0000256" key="2">
    <source>
        <dbReference type="SAM" id="Phobius"/>
    </source>
</evidence>
<feature type="transmembrane region" description="Helical" evidence="2">
    <location>
        <begin position="17"/>
        <end position="38"/>
    </location>
</feature>
<evidence type="ECO:0000313" key="4">
    <source>
        <dbReference type="Proteomes" id="UP001362999"/>
    </source>
</evidence>
<feature type="region of interest" description="Disordered" evidence="1">
    <location>
        <begin position="118"/>
        <end position="164"/>
    </location>
</feature>
<sequence>MFYVHSSLSLIASSIPAYYRTSVYSAPILILHVVIWVSRMSRPSLLSRLIRLLAPSTYHTVSRYPPFFLPLYLVPLPLSSQYTKLALPSFLSESGIVVSIKPPPTCLDIPRRLNSTLGRPRHHFQQRSASRLKDSRSEWGSSGTSASTSATPSPPHPRRLPCRQYATPLGRHPFDYRRYHLFTRIFVQLDGCSSSMSVKEHVAVHPIGIVLRLESKDAGALVS</sequence>
<keyword evidence="2" id="KW-0472">Membrane</keyword>
<name>A0AAW0AUM6_9AGAR</name>
<dbReference type="EMBL" id="JAWWNJ010000049">
    <property type="protein sequence ID" value="KAK7016859.1"/>
    <property type="molecule type" value="Genomic_DNA"/>
</dbReference>
<reference evidence="3 4" key="1">
    <citation type="journal article" date="2024" name="J Genomics">
        <title>Draft genome sequencing and assembly of Favolaschia claudopus CIRM-BRFM 2984 isolated from oak limbs.</title>
        <authorList>
            <person name="Navarro D."/>
            <person name="Drula E."/>
            <person name="Chaduli D."/>
            <person name="Cazenave R."/>
            <person name="Ahrendt S."/>
            <person name="Wang J."/>
            <person name="Lipzen A."/>
            <person name="Daum C."/>
            <person name="Barry K."/>
            <person name="Grigoriev I.V."/>
            <person name="Favel A."/>
            <person name="Rosso M.N."/>
            <person name="Martin F."/>
        </authorList>
    </citation>
    <scope>NUCLEOTIDE SEQUENCE [LARGE SCALE GENOMIC DNA]</scope>
    <source>
        <strain evidence="3 4">CIRM-BRFM 2984</strain>
    </source>
</reference>
<evidence type="ECO:0000256" key="1">
    <source>
        <dbReference type="SAM" id="MobiDB-lite"/>
    </source>
</evidence>
<keyword evidence="4" id="KW-1185">Reference proteome</keyword>
<evidence type="ECO:0000313" key="3">
    <source>
        <dbReference type="EMBL" id="KAK7016859.1"/>
    </source>
</evidence>
<organism evidence="3 4">
    <name type="scientific">Favolaschia claudopus</name>
    <dbReference type="NCBI Taxonomy" id="2862362"/>
    <lineage>
        <taxon>Eukaryota</taxon>
        <taxon>Fungi</taxon>
        <taxon>Dikarya</taxon>
        <taxon>Basidiomycota</taxon>
        <taxon>Agaricomycotina</taxon>
        <taxon>Agaricomycetes</taxon>
        <taxon>Agaricomycetidae</taxon>
        <taxon>Agaricales</taxon>
        <taxon>Marasmiineae</taxon>
        <taxon>Mycenaceae</taxon>
        <taxon>Favolaschia</taxon>
    </lineage>
</organism>
<feature type="compositionally biased region" description="Low complexity" evidence="1">
    <location>
        <begin position="140"/>
        <end position="151"/>
    </location>
</feature>
<comment type="caution">
    <text evidence="3">The sequence shown here is derived from an EMBL/GenBank/DDBJ whole genome shotgun (WGS) entry which is preliminary data.</text>
</comment>